<dbReference type="NCBIfam" id="TIGR04183">
    <property type="entry name" value="Por_Secre_tail"/>
    <property type="match status" value="1"/>
</dbReference>
<proteinExistence type="predicted"/>
<evidence type="ECO:0000313" key="3">
    <source>
        <dbReference type="EMBL" id="KAA9339177.1"/>
    </source>
</evidence>
<sequence length="348" mass="35727">MGVSVFLIPPPTPLFFSVVMKKHVLSAVAVALLSSLGLAAQAQTQVFQQWPMTRNNQDSAAVRSGVTASAPTLRKFVVSDGSATATVPAYSNLVGQAIAPQAVGTGWSSNATPPGTGSSLKRTFYEQFTVTAAAGSTVRADSVILTAGFLGTASGTNMGVVYSRSSFTADSTDVTGGKGPNGVFSGVVTGGFAGPVALAQVSTGAPNTNTYRLALNGATGVTLNAGQTLTIRVYFSCSSSGAAARFALLKNVIVKSRQAVVSATKPLDKVALGIYPNPTQNNVVVSHPVSKAAATIAVYAADGRKVASFVALPNAERTNLNIGSLTNGIYLVEYTNDRQRSVSKIVKE</sequence>
<dbReference type="Pfam" id="PF18962">
    <property type="entry name" value="Por_Secre_tail"/>
    <property type="match status" value="1"/>
</dbReference>
<reference evidence="3 4" key="1">
    <citation type="submission" date="2019-09" db="EMBL/GenBank/DDBJ databases">
        <title>Genome sequence of Hymenobacter sp. M3.</title>
        <authorList>
            <person name="Srinivasan S."/>
        </authorList>
    </citation>
    <scope>NUCLEOTIDE SEQUENCE [LARGE SCALE GENOMIC DNA]</scope>
    <source>
        <strain evidence="3 4">M3</strain>
    </source>
</reference>
<evidence type="ECO:0000313" key="4">
    <source>
        <dbReference type="Proteomes" id="UP000326380"/>
    </source>
</evidence>
<feature type="signal peptide" evidence="1">
    <location>
        <begin position="1"/>
        <end position="42"/>
    </location>
</feature>
<keyword evidence="1" id="KW-0732">Signal</keyword>
<dbReference type="Proteomes" id="UP000326380">
    <property type="component" value="Unassembled WGS sequence"/>
</dbReference>
<evidence type="ECO:0000256" key="1">
    <source>
        <dbReference type="SAM" id="SignalP"/>
    </source>
</evidence>
<accession>A0AA88FP56</accession>
<evidence type="ECO:0000259" key="2">
    <source>
        <dbReference type="Pfam" id="PF18962"/>
    </source>
</evidence>
<dbReference type="InterPro" id="IPR026444">
    <property type="entry name" value="Secre_tail"/>
</dbReference>
<keyword evidence="4" id="KW-1185">Reference proteome</keyword>
<feature type="domain" description="Secretion system C-terminal sorting" evidence="2">
    <location>
        <begin position="274"/>
        <end position="346"/>
    </location>
</feature>
<name>A0AA88FP56_9BACT</name>
<feature type="chain" id="PRO_5041689072" evidence="1">
    <location>
        <begin position="43"/>
        <end position="348"/>
    </location>
</feature>
<organism evidence="3 4">
    <name type="scientific">Hymenobacter busanensis</name>
    <dbReference type="NCBI Taxonomy" id="2607656"/>
    <lineage>
        <taxon>Bacteria</taxon>
        <taxon>Pseudomonadati</taxon>
        <taxon>Bacteroidota</taxon>
        <taxon>Cytophagia</taxon>
        <taxon>Cytophagales</taxon>
        <taxon>Hymenobacteraceae</taxon>
        <taxon>Hymenobacter</taxon>
    </lineage>
</organism>
<protein>
    <submittedName>
        <fullName evidence="3">T9SS type A sorting domain-containing protein</fullName>
    </submittedName>
</protein>
<gene>
    <name evidence="3" type="ORF">F0P96_00660</name>
</gene>
<comment type="caution">
    <text evidence="3">The sequence shown here is derived from an EMBL/GenBank/DDBJ whole genome shotgun (WGS) entry which is preliminary data.</text>
</comment>
<dbReference type="AlphaFoldDB" id="A0AA88FP56"/>
<dbReference type="EMBL" id="VTWU01000001">
    <property type="protein sequence ID" value="KAA9339177.1"/>
    <property type="molecule type" value="Genomic_DNA"/>
</dbReference>